<dbReference type="SUPFAM" id="SSF51197">
    <property type="entry name" value="Clavaminate synthase-like"/>
    <property type="match status" value="1"/>
</dbReference>
<reference evidence="5 6" key="1">
    <citation type="submission" date="2022-04" db="EMBL/GenBank/DDBJ databases">
        <title>Positive selection, recombination, and allopatry shape intraspecific diversity of widespread and dominant cyanobacteria.</title>
        <authorList>
            <person name="Wei J."/>
            <person name="Shu W."/>
            <person name="Hu C."/>
        </authorList>
    </citation>
    <scope>NUCLEOTIDE SEQUENCE [LARGE SCALE GENOMIC DNA]</scope>
    <source>
        <strain evidence="5 6">GB2-A4</strain>
    </source>
</reference>
<dbReference type="InterPro" id="IPR050411">
    <property type="entry name" value="AlphaKG_dependent_hydroxylases"/>
</dbReference>
<keyword evidence="6" id="KW-1185">Reference proteome</keyword>
<evidence type="ECO:0000259" key="4">
    <source>
        <dbReference type="Pfam" id="PF02668"/>
    </source>
</evidence>
<dbReference type="GO" id="GO:0051213">
    <property type="term" value="F:dioxygenase activity"/>
    <property type="evidence" value="ECO:0007669"/>
    <property type="project" value="UniProtKB-KW"/>
</dbReference>
<protein>
    <submittedName>
        <fullName evidence="5">TauD/TfdA family dioxygenase</fullName>
    </submittedName>
</protein>
<dbReference type="InterPro" id="IPR003819">
    <property type="entry name" value="TauD/TfdA-like"/>
</dbReference>
<dbReference type="PANTHER" id="PTHR10696:SF56">
    <property type="entry name" value="TAUD_TFDA-LIKE DOMAIN-CONTAINING PROTEIN"/>
    <property type="match status" value="1"/>
</dbReference>
<comment type="caution">
    <text evidence="5">The sequence shown here is derived from an EMBL/GenBank/DDBJ whole genome shotgun (WGS) entry which is preliminary data.</text>
</comment>
<sequence length="351" mass="40267">MSHPESPSRLKLQGIKRRAVSFSASTELVTTSQLQPDQPLPLIIQPQVEGLNLETWALNQRQWLESQLLQHGGILFRNFNINSVPAFEQWMQSLYGSLLDYSYRSTPRSTVSGKIYTSTEYPADQWIPLHNEMAYSRSYPLRIAFYCVQPAVEDGATPIADSRIIFQKLDSQIKERFIEKRVMYVRNYGGGLDLPWQTVFQTSKHSEVEVYCRQAGIEWKWRSEDRLRTRQVCQAIATHPVTGDRVWFNQAHLFHVSSLAPAVRESLLAVVPPEELPRNAYYGDGTPIEDSILDEIREVYQQEMVIFPWQQGDILLLDNLLAAHGRTPFVGLRNVVVGMAEPYESRLPDTN</sequence>
<dbReference type="Pfam" id="PF02668">
    <property type="entry name" value="TauD"/>
    <property type="match status" value="1"/>
</dbReference>
<accession>A0ABV0JBP6</accession>
<name>A0ABV0JBP6_9CYAN</name>
<dbReference type="Proteomes" id="UP001464891">
    <property type="component" value="Unassembled WGS sequence"/>
</dbReference>
<feature type="domain" description="TauD/TfdA-like" evidence="4">
    <location>
        <begin position="39"/>
        <end position="331"/>
    </location>
</feature>
<proteinExistence type="predicted"/>
<dbReference type="InterPro" id="IPR042098">
    <property type="entry name" value="TauD-like_sf"/>
</dbReference>
<keyword evidence="5" id="KW-0223">Dioxygenase</keyword>
<dbReference type="RefSeq" id="WP_190442893.1">
    <property type="nucleotide sequence ID" value="NZ_JAMPKM010000013.1"/>
</dbReference>
<keyword evidence="3" id="KW-0045">Antibiotic biosynthesis</keyword>
<dbReference type="PANTHER" id="PTHR10696">
    <property type="entry name" value="GAMMA-BUTYROBETAINE HYDROXYLASE-RELATED"/>
    <property type="match status" value="1"/>
</dbReference>
<evidence type="ECO:0000313" key="5">
    <source>
        <dbReference type="EMBL" id="MEP0819198.1"/>
    </source>
</evidence>
<evidence type="ECO:0000256" key="1">
    <source>
        <dbReference type="ARBA" id="ARBA00001954"/>
    </source>
</evidence>
<evidence type="ECO:0000256" key="2">
    <source>
        <dbReference type="ARBA" id="ARBA00023002"/>
    </source>
</evidence>
<evidence type="ECO:0000313" key="6">
    <source>
        <dbReference type="Proteomes" id="UP001464891"/>
    </source>
</evidence>
<evidence type="ECO:0000256" key="3">
    <source>
        <dbReference type="ARBA" id="ARBA00023194"/>
    </source>
</evidence>
<organism evidence="5 6">
    <name type="scientific">Trichocoleus desertorum GB2-A4</name>
    <dbReference type="NCBI Taxonomy" id="2933944"/>
    <lineage>
        <taxon>Bacteria</taxon>
        <taxon>Bacillati</taxon>
        <taxon>Cyanobacteriota</taxon>
        <taxon>Cyanophyceae</taxon>
        <taxon>Leptolyngbyales</taxon>
        <taxon>Trichocoleusaceae</taxon>
        <taxon>Trichocoleus</taxon>
    </lineage>
</organism>
<keyword evidence="2" id="KW-0560">Oxidoreductase</keyword>
<dbReference type="EMBL" id="JAMPKM010000013">
    <property type="protein sequence ID" value="MEP0819198.1"/>
    <property type="molecule type" value="Genomic_DNA"/>
</dbReference>
<dbReference type="Gene3D" id="3.60.130.10">
    <property type="entry name" value="Clavaminate synthase-like"/>
    <property type="match status" value="1"/>
</dbReference>
<gene>
    <name evidence="5" type="ORF">NC998_19030</name>
</gene>
<comment type="cofactor">
    <cofactor evidence="1">
        <name>Fe(2+)</name>
        <dbReference type="ChEBI" id="CHEBI:29033"/>
    </cofactor>
</comment>